<evidence type="ECO:0000313" key="2">
    <source>
        <dbReference type="EMBL" id="KAF6151074.1"/>
    </source>
</evidence>
<dbReference type="OrthoDB" id="201321at2759"/>
<protein>
    <recommendedName>
        <fullName evidence="4">Retrotransposon gag domain-containing protein</fullName>
    </recommendedName>
</protein>
<gene>
    <name evidence="2" type="ORF">GIB67_042409</name>
</gene>
<feature type="region of interest" description="Disordered" evidence="1">
    <location>
        <begin position="103"/>
        <end position="130"/>
    </location>
</feature>
<dbReference type="PANTHER" id="PTHR37610:SF40">
    <property type="entry name" value="OS01G0909600 PROTEIN"/>
    <property type="match status" value="1"/>
</dbReference>
<evidence type="ECO:0008006" key="4">
    <source>
        <dbReference type="Google" id="ProtNLM"/>
    </source>
</evidence>
<dbReference type="PANTHER" id="PTHR37610">
    <property type="entry name" value="CCHC-TYPE DOMAIN-CONTAINING PROTEIN"/>
    <property type="match status" value="1"/>
</dbReference>
<evidence type="ECO:0000313" key="3">
    <source>
        <dbReference type="Proteomes" id="UP000541444"/>
    </source>
</evidence>
<sequence length="492" mass="55304">MFEEAKISNVVNNGGWNIPVHIQHLLIDGECGYNIAFYLMKSPFWSDMLDVVAAYGPRNTQYNYKGKGKGKEQEQASLDETLESDYGYSSNGENMDIEGDIEEIDDGDDEDEDEDEDGDGFQDLFEDGDDNGIGIEIEMVTTIKIKIKMGVEMTIDMAMGIEFEKPIEDDPKYFQLLDGLNYVRWAQSVKLFVGGRGKIGFLLGTEKEPVKSDPKYAKWFSDDSMVRTWLINSMQSTISAGYLFTNNAHLIWESLRKVYYKRENNARIFQLSNEIENFKQGTQTLGMYYARLRSSWEELSHYDSFIEWPASAPSDKVPIPPTAAEIYAKIVEKTRSRRSPMPLISGIPSETSVMAIRYAYPAPPSVPSQTSHTSSPNLSPLPTASGDSHPSRKKCDYCDSSTFSALSQDEISRFQQLLSMSSTPAASNASNFASTNSVFASPTSPWIADSGATDNMTGMLIHNTIEKPVLVEKYEEHQSVRKNREFNYSRSK</sequence>
<keyword evidence="3" id="KW-1185">Reference proteome</keyword>
<feature type="region of interest" description="Disordered" evidence="1">
    <location>
        <begin position="364"/>
        <end position="393"/>
    </location>
</feature>
<organism evidence="2 3">
    <name type="scientific">Kingdonia uniflora</name>
    <dbReference type="NCBI Taxonomy" id="39325"/>
    <lineage>
        <taxon>Eukaryota</taxon>
        <taxon>Viridiplantae</taxon>
        <taxon>Streptophyta</taxon>
        <taxon>Embryophyta</taxon>
        <taxon>Tracheophyta</taxon>
        <taxon>Spermatophyta</taxon>
        <taxon>Magnoliopsida</taxon>
        <taxon>Ranunculales</taxon>
        <taxon>Circaeasteraceae</taxon>
        <taxon>Kingdonia</taxon>
    </lineage>
</organism>
<proteinExistence type="predicted"/>
<feature type="compositionally biased region" description="Polar residues" evidence="1">
    <location>
        <begin position="367"/>
        <end position="388"/>
    </location>
</feature>
<dbReference type="AlphaFoldDB" id="A0A7J7M8G0"/>
<evidence type="ECO:0000256" key="1">
    <source>
        <dbReference type="SAM" id="MobiDB-lite"/>
    </source>
</evidence>
<accession>A0A7J7M8G0</accession>
<comment type="caution">
    <text evidence="2">The sequence shown here is derived from an EMBL/GenBank/DDBJ whole genome shotgun (WGS) entry which is preliminary data.</text>
</comment>
<reference evidence="2 3" key="1">
    <citation type="journal article" date="2020" name="IScience">
        <title>Genome Sequencing of the Endangered Kingdonia uniflora (Circaeasteraceae, Ranunculales) Reveals Potential Mechanisms of Evolutionary Specialization.</title>
        <authorList>
            <person name="Sun Y."/>
            <person name="Deng T."/>
            <person name="Zhang A."/>
            <person name="Moore M.J."/>
            <person name="Landis J.B."/>
            <person name="Lin N."/>
            <person name="Zhang H."/>
            <person name="Zhang X."/>
            <person name="Huang J."/>
            <person name="Zhang X."/>
            <person name="Sun H."/>
            <person name="Wang H."/>
        </authorList>
    </citation>
    <scope>NUCLEOTIDE SEQUENCE [LARGE SCALE GENOMIC DNA]</scope>
    <source>
        <strain evidence="2">TB1705</strain>
        <tissue evidence="2">Leaf</tissue>
    </source>
</reference>
<name>A0A7J7M8G0_9MAGN</name>
<dbReference type="Proteomes" id="UP000541444">
    <property type="component" value="Unassembled WGS sequence"/>
</dbReference>
<dbReference type="EMBL" id="JACGCM010001717">
    <property type="protein sequence ID" value="KAF6151074.1"/>
    <property type="molecule type" value="Genomic_DNA"/>
</dbReference>